<feature type="region of interest" description="Disordered" evidence="2">
    <location>
        <begin position="1"/>
        <end position="21"/>
    </location>
</feature>
<reference evidence="3" key="1">
    <citation type="journal article" date="2020" name="Stud. Mycol.">
        <title>101 Dothideomycetes genomes: a test case for predicting lifestyles and emergence of pathogens.</title>
        <authorList>
            <person name="Haridas S."/>
            <person name="Albert R."/>
            <person name="Binder M."/>
            <person name="Bloem J."/>
            <person name="Labutti K."/>
            <person name="Salamov A."/>
            <person name="Andreopoulos B."/>
            <person name="Baker S."/>
            <person name="Barry K."/>
            <person name="Bills G."/>
            <person name="Bluhm B."/>
            <person name="Cannon C."/>
            <person name="Castanera R."/>
            <person name="Culley D."/>
            <person name="Daum C."/>
            <person name="Ezra D."/>
            <person name="Gonzalez J."/>
            <person name="Henrissat B."/>
            <person name="Kuo A."/>
            <person name="Liang C."/>
            <person name="Lipzen A."/>
            <person name="Lutzoni F."/>
            <person name="Magnuson J."/>
            <person name="Mondo S."/>
            <person name="Nolan M."/>
            <person name="Ohm R."/>
            <person name="Pangilinan J."/>
            <person name="Park H.-J."/>
            <person name="Ramirez L."/>
            <person name="Alfaro M."/>
            <person name="Sun H."/>
            <person name="Tritt A."/>
            <person name="Yoshinaga Y."/>
            <person name="Zwiers L.-H."/>
            <person name="Turgeon B."/>
            <person name="Goodwin S."/>
            <person name="Spatafora J."/>
            <person name="Crous P."/>
            <person name="Grigoriev I."/>
        </authorList>
    </citation>
    <scope>NUCLEOTIDE SEQUENCE</scope>
    <source>
        <strain evidence="3">CBS 122681</strain>
    </source>
</reference>
<evidence type="ECO:0000256" key="1">
    <source>
        <dbReference type="SAM" id="Coils"/>
    </source>
</evidence>
<feature type="coiled-coil region" evidence="1">
    <location>
        <begin position="89"/>
        <end position="116"/>
    </location>
</feature>
<keyword evidence="4" id="KW-1185">Reference proteome</keyword>
<organism evidence="3 4">
    <name type="scientific">Lophiostoma macrostomum CBS 122681</name>
    <dbReference type="NCBI Taxonomy" id="1314788"/>
    <lineage>
        <taxon>Eukaryota</taxon>
        <taxon>Fungi</taxon>
        <taxon>Dikarya</taxon>
        <taxon>Ascomycota</taxon>
        <taxon>Pezizomycotina</taxon>
        <taxon>Dothideomycetes</taxon>
        <taxon>Pleosporomycetidae</taxon>
        <taxon>Pleosporales</taxon>
        <taxon>Lophiostomataceae</taxon>
        <taxon>Lophiostoma</taxon>
    </lineage>
</organism>
<protein>
    <submittedName>
        <fullName evidence="3">Uncharacterized protein</fullName>
    </submittedName>
</protein>
<dbReference type="OrthoDB" id="5213630at2759"/>
<name>A0A6A6SV37_9PLEO</name>
<feature type="compositionally biased region" description="Low complexity" evidence="2">
    <location>
        <begin position="423"/>
        <end position="434"/>
    </location>
</feature>
<sequence>MTTQPWSVRHDMRQSSEIGPEVIQSHRQVVENNHQNSRVTRKDFSPDSRSHVPTLGRQPTLNSPERQRVPLQAHNIEQAKTPRAGSDALVRLQNDNEQLRQKLNEASASLAELSNTATYTLDDTHFVSEWKQLQSMIHQWASRYFTKKAPMSQYAVRVWKNANPPPQLRDLGRHWKAFAGSQYHRPLLAQAVLWRFLQVDLFAISDRGQENTSNTEFHGAYWAERYRIGVAQTDSMLRPSPESLRRLRIKEYEEDLVNYLDWRVTNVTCILKRLHRHPGVDNSHATSLIKKIETVLLPYADSEAFGGDLRRIMGKAAALDADMWKQKAYYYISRPRSNHNTLRYDSDTMDLYMTEMLSEHLSDPDVALIISPTLTKYGDSNGSGYSRSAVISKCIVSCQSIGTAPNKGILGFKNSNNRPDLGRTSSSRPRSRASVAKRELNTRSAPDLNANYVADSVAVASDPISNPNQERTASEPLLPPTSDEMDIGATLPPSAEGFVPHFATRSQLDPNRPFLKGVQDQGILETLVPVNDKPLPLLDTTSKEESNIQTGIRLPNNEFDPRVATVTHAQSMHSKKTRTT</sequence>
<keyword evidence="1" id="KW-0175">Coiled coil</keyword>
<proteinExistence type="predicted"/>
<dbReference type="AlphaFoldDB" id="A0A6A6SV37"/>
<evidence type="ECO:0000256" key="2">
    <source>
        <dbReference type="SAM" id="MobiDB-lite"/>
    </source>
</evidence>
<feature type="region of interest" description="Disordered" evidence="2">
    <location>
        <begin position="461"/>
        <end position="481"/>
    </location>
</feature>
<evidence type="ECO:0000313" key="3">
    <source>
        <dbReference type="EMBL" id="KAF2651442.1"/>
    </source>
</evidence>
<feature type="region of interest" description="Disordered" evidence="2">
    <location>
        <begin position="407"/>
        <end position="447"/>
    </location>
</feature>
<evidence type="ECO:0000313" key="4">
    <source>
        <dbReference type="Proteomes" id="UP000799324"/>
    </source>
</evidence>
<gene>
    <name evidence="3" type="ORF">K491DRAFT_761040</name>
</gene>
<accession>A0A6A6SV37</accession>
<dbReference type="EMBL" id="MU004425">
    <property type="protein sequence ID" value="KAF2651442.1"/>
    <property type="molecule type" value="Genomic_DNA"/>
</dbReference>
<feature type="compositionally biased region" description="Basic and acidic residues" evidence="2">
    <location>
        <begin position="40"/>
        <end position="50"/>
    </location>
</feature>
<dbReference type="Proteomes" id="UP000799324">
    <property type="component" value="Unassembled WGS sequence"/>
</dbReference>
<feature type="region of interest" description="Disordered" evidence="2">
    <location>
        <begin position="33"/>
        <end position="67"/>
    </location>
</feature>